<dbReference type="EMBL" id="PVYX01000002">
    <property type="protein sequence ID" value="PRX53997.1"/>
    <property type="molecule type" value="Genomic_DNA"/>
</dbReference>
<evidence type="ECO:0000313" key="2">
    <source>
        <dbReference type="Proteomes" id="UP000237640"/>
    </source>
</evidence>
<keyword evidence="2" id="KW-1185">Reference proteome</keyword>
<name>A0A2T0M8Y9_9FLAO</name>
<dbReference type="Gene3D" id="3.30.530.20">
    <property type="match status" value="1"/>
</dbReference>
<dbReference type="InterPro" id="IPR019587">
    <property type="entry name" value="Polyketide_cyclase/dehydratase"/>
</dbReference>
<dbReference type="OrthoDB" id="1462188at2"/>
<reference evidence="1 2" key="1">
    <citation type="submission" date="2018-03" db="EMBL/GenBank/DDBJ databases">
        <title>Genomic Encyclopedia of Archaeal and Bacterial Type Strains, Phase II (KMG-II): from individual species to whole genera.</title>
        <authorList>
            <person name="Goeker M."/>
        </authorList>
    </citation>
    <scope>NUCLEOTIDE SEQUENCE [LARGE SCALE GENOMIC DNA]</scope>
    <source>
        <strain evidence="1 2">DSM 25027</strain>
    </source>
</reference>
<comment type="caution">
    <text evidence="1">The sequence shown here is derived from an EMBL/GenBank/DDBJ whole genome shotgun (WGS) entry which is preliminary data.</text>
</comment>
<dbReference type="SUPFAM" id="SSF55961">
    <property type="entry name" value="Bet v1-like"/>
    <property type="match status" value="1"/>
</dbReference>
<evidence type="ECO:0000313" key="1">
    <source>
        <dbReference type="EMBL" id="PRX53997.1"/>
    </source>
</evidence>
<dbReference type="Pfam" id="PF10604">
    <property type="entry name" value="Polyketide_cyc2"/>
    <property type="match status" value="1"/>
</dbReference>
<dbReference type="RefSeq" id="WP_106145320.1">
    <property type="nucleotide sequence ID" value="NZ_PVYX01000002.1"/>
</dbReference>
<organism evidence="1 2">
    <name type="scientific">Flagellimonas meridianipacifica</name>
    <dbReference type="NCBI Taxonomy" id="1080225"/>
    <lineage>
        <taxon>Bacteria</taxon>
        <taxon>Pseudomonadati</taxon>
        <taxon>Bacteroidota</taxon>
        <taxon>Flavobacteriia</taxon>
        <taxon>Flavobacteriales</taxon>
        <taxon>Flavobacteriaceae</taxon>
        <taxon>Flagellimonas</taxon>
    </lineage>
</organism>
<dbReference type="AlphaFoldDB" id="A0A2T0M8Y9"/>
<dbReference type="InterPro" id="IPR023393">
    <property type="entry name" value="START-like_dom_sf"/>
</dbReference>
<proteinExistence type="predicted"/>
<dbReference type="Proteomes" id="UP000237640">
    <property type="component" value="Unassembled WGS sequence"/>
</dbReference>
<protein>
    <submittedName>
        <fullName evidence="1">Polyketide cyclase/dehydrase/lipid transport protein</fullName>
    </submittedName>
</protein>
<accession>A0A2T0M8Y9</accession>
<gene>
    <name evidence="1" type="ORF">CLV81_2391</name>
</gene>
<sequence length="167" mass="18990">MKIKKTLLINAPATKVWETLYTNYADSCDWASTVNESKEREVAGSEYMGRTCSTVFGDVSEIIDKADEEKMELQYHLDDTPFIMKAANANWKVKPLSVNTSEVTMDLDVTLATLPGLLMGWMIKPKMRKDLNQTLEDLKYYIETGKQSEAKIKSDKKYFKKKGNKAA</sequence>